<gene>
    <name evidence="5" type="ORF">EVG20_g435</name>
</gene>
<dbReference type="AlphaFoldDB" id="A0A4Y9ZCS9"/>
<dbReference type="OrthoDB" id="417877at2759"/>
<evidence type="ECO:0000256" key="1">
    <source>
        <dbReference type="ARBA" id="ARBA00022630"/>
    </source>
</evidence>
<evidence type="ECO:0000256" key="2">
    <source>
        <dbReference type="ARBA" id="ARBA00022827"/>
    </source>
</evidence>
<keyword evidence="3" id="KW-0560">Oxidoreductase</keyword>
<keyword evidence="2" id="KW-0274">FAD</keyword>
<evidence type="ECO:0000256" key="3">
    <source>
        <dbReference type="ARBA" id="ARBA00023002"/>
    </source>
</evidence>
<sequence>MQSQALTPKFRVAICGGGPGGLALAVTLLRAADGGAPVTIDIYEAAPELATVGAGISVWPRTRALLEELGLMEELRGRDRRGAIRETGRRRRSGLGFTFRKSDQAQASKNFFELQVPTNPLLIHRSALLEALKRGLNVPSMSTCTVHTSSRLLSYTPAEAGGVTLHFAGGATAHADVLVGADGVRSAVRQTMFSSYSPPVKPRWTGVVAYRSLVRREDLERLFKGHQAGKRAMVYSGKDRHLVTYPISRGEDINFVGFYTVPGAYESKASYPGKWVRDVPVEDVKACYEGWEDEVQAVTKCVKKATAWGIHVMDDVPRCVDGQVAILGDAMHAMETHFGAGGGQAMEDAYILGRILAHPRTALHSQSGKVDVVAALRIYERARFRFASSLVEKTRVVGKMYEFANGCEPDPDLVTSVHSAQNEDARKRGEAWAKRWGEEVTNLWRWQWDIALGKDWLAAEKMLLEEAGRTLEARL</sequence>
<dbReference type="SUPFAM" id="SSF51905">
    <property type="entry name" value="FAD/NAD(P)-binding domain"/>
    <property type="match status" value="1"/>
</dbReference>
<dbReference type="Gene3D" id="3.50.50.60">
    <property type="entry name" value="FAD/NAD(P)-binding domain"/>
    <property type="match status" value="1"/>
</dbReference>
<organism evidence="5 6">
    <name type="scientific">Dentipellis fragilis</name>
    <dbReference type="NCBI Taxonomy" id="205917"/>
    <lineage>
        <taxon>Eukaryota</taxon>
        <taxon>Fungi</taxon>
        <taxon>Dikarya</taxon>
        <taxon>Basidiomycota</taxon>
        <taxon>Agaricomycotina</taxon>
        <taxon>Agaricomycetes</taxon>
        <taxon>Russulales</taxon>
        <taxon>Hericiaceae</taxon>
        <taxon>Dentipellis</taxon>
    </lineage>
</organism>
<dbReference type="InterPro" id="IPR002938">
    <property type="entry name" value="FAD-bd"/>
</dbReference>
<dbReference type="Pfam" id="PF01494">
    <property type="entry name" value="FAD_binding_3"/>
    <property type="match status" value="1"/>
</dbReference>
<dbReference type="EMBL" id="SEOQ01000011">
    <property type="protein sequence ID" value="TFY72565.1"/>
    <property type="molecule type" value="Genomic_DNA"/>
</dbReference>
<dbReference type="STRING" id="205917.A0A4Y9ZCS9"/>
<dbReference type="PRINTS" id="PR00420">
    <property type="entry name" value="RNGMNOXGNASE"/>
</dbReference>
<reference evidence="5 6" key="1">
    <citation type="submission" date="2019-02" db="EMBL/GenBank/DDBJ databases">
        <title>Genome sequencing of the rare red list fungi Dentipellis fragilis.</title>
        <authorList>
            <person name="Buettner E."/>
            <person name="Kellner H."/>
        </authorList>
    </citation>
    <scope>NUCLEOTIDE SEQUENCE [LARGE SCALE GENOMIC DNA]</scope>
    <source>
        <strain evidence="5 6">DSM 105465</strain>
    </source>
</reference>
<accession>A0A4Y9ZCS9</accession>
<evidence type="ECO:0000313" key="5">
    <source>
        <dbReference type="EMBL" id="TFY72565.1"/>
    </source>
</evidence>
<proteinExistence type="predicted"/>
<dbReference type="GO" id="GO:0016491">
    <property type="term" value="F:oxidoreductase activity"/>
    <property type="evidence" value="ECO:0007669"/>
    <property type="project" value="UniProtKB-KW"/>
</dbReference>
<name>A0A4Y9ZCS9_9AGAM</name>
<dbReference type="SUPFAM" id="SSF54373">
    <property type="entry name" value="FAD-linked reductases, C-terminal domain"/>
    <property type="match status" value="1"/>
</dbReference>
<dbReference type="InterPro" id="IPR051104">
    <property type="entry name" value="FAD_monoxygenase"/>
</dbReference>
<dbReference type="InterPro" id="IPR036188">
    <property type="entry name" value="FAD/NAD-bd_sf"/>
</dbReference>
<comment type="caution">
    <text evidence="5">The sequence shown here is derived from an EMBL/GenBank/DDBJ whole genome shotgun (WGS) entry which is preliminary data.</text>
</comment>
<keyword evidence="1" id="KW-0285">Flavoprotein</keyword>
<dbReference type="PANTHER" id="PTHR46720:SF3">
    <property type="entry name" value="FAD-BINDING DOMAIN-CONTAINING PROTEIN-RELATED"/>
    <property type="match status" value="1"/>
</dbReference>
<protein>
    <recommendedName>
        <fullName evidence="4">FAD-binding domain-containing protein</fullName>
    </recommendedName>
</protein>
<dbReference type="GO" id="GO:0044550">
    <property type="term" value="P:secondary metabolite biosynthetic process"/>
    <property type="evidence" value="ECO:0007669"/>
    <property type="project" value="TreeGrafter"/>
</dbReference>
<dbReference type="PANTHER" id="PTHR46720">
    <property type="entry name" value="HYDROXYLASE, PUTATIVE (AFU_ORTHOLOGUE AFUA_3G01460)-RELATED"/>
    <property type="match status" value="1"/>
</dbReference>
<evidence type="ECO:0000259" key="4">
    <source>
        <dbReference type="Pfam" id="PF01494"/>
    </source>
</evidence>
<evidence type="ECO:0000313" key="6">
    <source>
        <dbReference type="Proteomes" id="UP000298327"/>
    </source>
</evidence>
<keyword evidence="6" id="KW-1185">Reference proteome</keyword>
<feature type="domain" description="FAD-binding" evidence="4">
    <location>
        <begin position="11"/>
        <end position="360"/>
    </location>
</feature>
<dbReference type="Proteomes" id="UP000298327">
    <property type="component" value="Unassembled WGS sequence"/>
</dbReference>
<dbReference type="GO" id="GO:0071949">
    <property type="term" value="F:FAD binding"/>
    <property type="evidence" value="ECO:0007669"/>
    <property type="project" value="InterPro"/>
</dbReference>